<evidence type="ECO:0000313" key="3">
    <source>
        <dbReference type="Proteomes" id="UP000199184"/>
    </source>
</evidence>
<name>A0A1C3TXY0_9BRAD</name>
<organism evidence="2 3">
    <name type="scientific">Bradyrhizobium shewense</name>
    <dbReference type="NCBI Taxonomy" id="1761772"/>
    <lineage>
        <taxon>Bacteria</taxon>
        <taxon>Pseudomonadati</taxon>
        <taxon>Pseudomonadota</taxon>
        <taxon>Alphaproteobacteria</taxon>
        <taxon>Hyphomicrobiales</taxon>
        <taxon>Nitrobacteraceae</taxon>
        <taxon>Bradyrhizobium</taxon>
    </lineage>
</organism>
<feature type="signal peptide" evidence="1">
    <location>
        <begin position="1"/>
        <end position="18"/>
    </location>
</feature>
<dbReference type="PANTHER" id="PTHR30024">
    <property type="entry name" value="ALIPHATIC SULFONATES-BINDING PROTEIN-RELATED"/>
    <property type="match status" value="1"/>
</dbReference>
<protein>
    <submittedName>
        <fullName evidence="2">ABC-type nitrate/sulfonate/bicarbonate transport system, substrate-binding protein</fullName>
    </submittedName>
</protein>
<evidence type="ECO:0000256" key="1">
    <source>
        <dbReference type="SAM" id="SignalP"/>
    </source>
</evidence>
<dbReference type="Gene3D" id="3.40.190.10">
    <property type="entry name" value="Periplasmic binding protein-like II"/>
    <property type="match status" value="2"/>
</dbReference>
<sequence length="334" mass="35499">MRTSLRLGLVMMAAMLGAGDFASAQARKIKLGYAKCAHCLPMSLIPGMAKGIEVEATGFNSGNDVLTALISKSIDVAQVTYLHYITALDKGFDVVAVSGQINGGSECLSSAKLNLPPEDWATFKATALKAKSDGQPLKVAASRGNAQDIHMRGAFLKQGVDPNKDIQFINIPNPSDHLAALQRGEVDMICSVEPFASQIRLAGAGKHFVLPYDQAAGNLTNLIVTRSDVIASQRAGVQGVVSAVVELDNKLIADKAPWIEVINKLTGLDKNVATEALKNASPDPAIHRSQTLAIAAMMRDLKYISTDVSAEAEKNMDYSFLAQATGKAKNDLGY</sequence>
<dbReference type="Proteomes" id="UP000199184">
    <property type="component" value="Unassembled WGS sequence"/>
</dbReference>
<keyword evidence="3" id="KW-1185">Reference proteome</keyword>
<gene>
    <name evidence="2" type="ORF">GA0061098_100185</name>
</gene>
<dbReference type="SUPFAM" id="SSF53850">
    <property type="entry name" value="Periplasmic binding protein-like II"/>
    <property type="match status" value="1"/>
</dbReference>
<dbReference type="PANTHER" id="PTHR30024:SF42">
    <property type="entry name" value="ALIPHATIC SULFONATES-BINDING PROTEIN-RELATED"/>
    <property type="match status" value="1"/>
</dbReference>
<proteinExistence type="predicted"/>
<dbReference type="AlphaFoldDB" id="A0A1C3TXY0"/>
<dbReference type="RefSeq" id="WP_091952297.1">
    <property type="nucleotide sequence ID" value="NZ_FMAI01000001.1"/>
</dbReference>
<dbReference type="Pfam" id="PF13379">
    <property type="entry name" value="NMT1_2"/>
    <property type="match status" value="1"/>
</dbReference>
<feature type="chain" id="PRO_5008682586" evidence="1">
    <location>
        <begin position="19"/>
        <end position="334"/>
    </location>
</feature>
<accession>A0A1C3TXY0</accession>
<keyword evidence="1" id="KW-0732">Signal</keyword>
<dbReference type="EMBL" id="FMAI01000001">
    <property type="protein sequence ID" value="SCB07952.1"/>
    <property type="molecule type" value="Genomic_DNA"/>
</dbReference>
<reference evidence="3" key="1">
    <citation type="submission" date="2016-08" db="EMBL/GenBank/DDBJ databases">
        <authorList>
            <person name="Varghese N."/>
            <person name="Submissions Spin"/>
        </authorList>
    </citation>
    <scope>NUCLEOTIDE SEQUENCE [LARGE SCALE GENOMIC DNA]</scope>
    <source>
        <strain evidence="3">ERR11</strain>
    </source>
</reference>
<evidence type="ECO:0000313" key="2">
    <source>
        <dbReference type="EMBL" id="SCB07952.1"/>
    </source>
</evidence>